<feature type="region of interest" description="Disordered" evidence="2">
    <location>
        <begin position="482"/>
        <end position="506"/>
    </location>
</feature>
<keyword evidence="1" id="KW-0238">DNA-binding</keyword>
<evidence type="ECO:0000256" key="1">
    <source>
        <dbReference type="ARBA" id="ARBA00023125"/>
    </source>
</evidence>
<feature type="compositionally biased region" description="Low complexity" evidence="2">
    <location>
        <begin position="482"/>
        <end position="496"/>
    </location>
</feature>
<feature type="region of interest" description="Disordered" evidence="2">
    <location>
        <begin position="245"/>
        <end position="357"/>
    </location>
</feature>
<evidence type="ECO:0000259" key="3">
    <source>
        <dbReference type="SMART" id="SM00355"/>
    </source>
</evidence>
<feature type="domain" description="C2H2-type" evidence="3">
    <location>
        <begin position="396"/>
        <end position="419"/>
    </location>
</feature>
<dbReference type="Pfam" id="PF25414">
    <property type="entry name" value="zf-C2H2_Z280C_D"/>
    <property type="match status" value="1"/>
</dbReference>
<feature type="compositionally biased region" description="Polar residues" evidence="2">
    <location>
        <begin position="323"/>
        <end position="337"/>
    </location>
</feature>
<evidence type="ECO:0000313" key="5">
    <source>
        <dbReference type="Proteomes" id="UP001177744"/>
    </source>
</evidence>
<feature type="compositionally biased region" description="Basic residues" evidence="2">
    <location>
        <begin position="342"/>
        <end position="357"/>
    </location>
</feature>
<evidence type="ECO:0000313" key="4">
    <source>
        <dbReference type="EMBL" id="KAK1346429.1"/>
    </source>
</evidence>
<feature type="domain" description="C2H2-type" evidence="3">
    <location>
        <begin position="442"/>
        <end position="469"/>
    </location>
</feature>
<dbReference type="EMBL" id="JAULJE010000001">
    <property type="protein sequence ID" value="KAK1346429.1"/>
    <property type="molecule type" value="Genomic_DNA"/>
</dbReference>
<feature type="domain" description="C2H2-type" evidence="3">
    <location>
        <begin position="31"/>
        <end position="53"/>
    </location>
</feature>
<keyword evidence="5" id="KW-1185">Reference proteome</keyword>
<dbReference type="InterPro" id="IPR013087">
    <property type="entry name" value="Znf_C2H2_type"/>
</dbReference>
<sequence>MGATIFEAVAVNQHIPSLLAVGATIFKKGVHRCTKCRLQFLTSKEKLDHKTQHRTFIKPKELEGLPPGSKVYSIMVRQLYTLQNVPPDVSSTYLAPYIVITILEAQCMIQSCTCRLSVRWLGPSVAGSSEVPGPLGRGGAGAWSSCGWSPGQGLAFTSHPGMLGPQLPPLRTPGHGDTAVRAPAAQLPPDSSPGSRAAHPPAPPPNLQNTVSLGLAAPEARLCCSTAMAQTLSSHRRWQRGLRVLPAQSPPQPPRVPPPVSPAGPIVTIRASFGSHSKPSTASSSDTPSTSSLQVSPPKSKNTTAKSSTKSNASKSKIRKVRSTISSTSKVANSSKQGKGASKCKGKTSCKQKKQRNRKNKIIIALKNLRCYRGVHKCIECHSKIKDFASHFSIHIHCNFCKYNTNCNKAFINHMVSYHSSHPSKQSPLFHKHCGTLRGITLVCLKCDFLTDSSGLDRMAKHLSQRKTHTCQVVIENVPKSTSTSESTSECRSNTEISKNVQGTPGQCPPSLDTTDACSLFPRNVNCLTVRPPVGCGLRKSDLGKSHFLHDCPMLIWPEMTSRPTNLSTTFHWGLWFLILSLWFDSNQEKPIKSMLYHL</sequence>
<reference evidence="4" key="1">
    <citation type="submission" date="2023-06" db="EMBL/GenBank/DDBJ databases">
        <title>Reference genome for the Northern bat (Eptesicus nilssonii), a most northern bat species.</title>
        <authorList>
            <person name="Laine V.N."/>
            <person name="Pulliainen A.T."/>
            <person name="Lilley T.M."/>
        </authorList>
    </citation>
    <scope>NUCLEOTIDE SEQUENCE</scope>
    <source>
        <strain evidence="4">BLF_Eptnil</strain>
        <tissue evidence="4">Kidney</tissue>
    </source>
</reference>
<feature type="domain" description="C2H2-type" evidence="3">
    <location>
        <begin position="376"/>
        <end position="395"/>
    </location>
</feature>
<protein>
    <recommendedName>
        <fullName evidence="3">C2H2-type domain-containing protein</fullName>
    </recommendedName>
</protein>
<dbReference type="Pfam" id="PF25429">
    <property type="entry name" value="zf-POGZ"/>
    <property type="match status" value="1"/>
</dbReference>
<dbReference type="SMART" id="SM00355">
    <property type="entry name" value="ZnF_C2H2"/>
    <property type="match status" value="4"/>
</dbReference>
<dbReference type="InterPro" id="IPR057618">
    <property type="entry name" value="Znf_POGZ/Z280C-D-like"/>
</dbReference>
<evidence type="ECO:0000256" key="2">
    <source>
        <dbReference type="SAM" id="MobiDB-lite"/>
    </source>
</evidence>
<feature type="region of interest" description="Disordered" evidence="2">
    <location>
        <begin position="157"/>
        <end position="210"/>
    </location>
</feature>
<dbReference type="Proteomes" id="UP001177744">
    <property type="component" value="Unassembled WGS sequence"/>
</dbReference>
<feature type="compositionally biased region" description="Low complexity" evidence="2">
    <location>
        <begin position="275"/>
        <end position="315"/>
    </location>
</feature>
<feature type="non-terminal residue" evidence="4">
    <location>
        <position position="599"/>
    </location>
</feature>
<comment type="caution">
    <text evidence="4">The sequence shown here is derived from an EMBL/GenBank/DDBJ whole genome shotgun (WGS) entry which is preliminary data.</text>
</comment>
<accession>A0AA40IB68</accession>
<organism evidence="4 5">
    <name type="scientific">Cnephaeus nilssonii</name>
    <name type="common">Northern bat</name>
    <name type="synonym">Eptesicus nilssonii</name>
    <dbReference type="NCBI Taxonomy" id="3371016"/>
    <lineage>
        <taxon>Eukaryota</taxon>
        <taxon>Metazoa</taxon>
        <taxon>Chordata</taxon>
        <taxon>Craniata</taxon>
        <taxon>Vertebrata</taxon>
        <taxon>Euteleostomi</taxon>
        <taxon>Mammalia</taxon>
        <taxon>Eutheria</taxon>
        <taxon>Laurasiatheria</taxon>
        <taxon>Chiroptera</taxon>
        <taxon>Yangochiroptera</taxon>
        <taxon>Vespertilionidae</taxon>
        <taxon>Cnephaeus</taxon>
    </lineage>
</organism>
<feature type="compositionally biased region" description="Pro residues" evidence="2">
    <location>
        <begin position="248"/>
        <end position="262"/>
    </location>
</feature>
<gene>
    <name evidence="4" type="ORF">QTO34_000285</name>
</gene>
<dbReference type="AlphaFoldDB" id="A0AA40IB68"/>
<name>A0AA40IB68_CNENI</name>
<proteinExistence type="predicted"/>
<dbReference type="GO" id="GO:0003677">
    <property type="term" value="F:DNA binding"/>
    <property type="evidence" value="ECO:0007669"/>
    <property type="project" value="UniProtKB-KW"/>
</dbReference>
<dbReference type="InterPro" id="IPR059074">
    <property type="entry name" value="zf-C2H2_Z280C_D"/>
</dbReference>